<feature type="region of interest" description="Disordered" evidence="1">
    <location>
        <begin position="491"/>
        <end position="537"/>
    </location>
</feature>
<dbReference type="EMBL" id="MU167295">
    <property type="protein sequence ID" value="KAG0144431.1"/>
    <property type="molecule type" value="Genomic_DNA"/>
</dbReference>
<protein>
    <submittedName>
        <fullName evidence="2">Uncharacterized protein</fullName>
    </submittedName>
</protein>
<organism evidence="2 3">
    <name type="scientific">Cronartium quercuum f. sp. fusiforme G11</name>
    <dbReference type="NCBI Taxonomy" id="708437"/>
    <lineage>
        <taxon>Eukaryota</taxon>
        <taxon>Fungi</taxon>
        <taxon>Dikarya</taxon>
        <taxon>Basidiomycota</taxon>
        <taxon>Pucciniomycotina</taxon>
        <taxon>Pucciniomycetes</taxon>
        <taxon>Pucciniales</taxon>
        <taxon>Coleosporiaceae</taxon>
        <taxon>Cronartium</taxon>
    </lineage>
</organism>
<dbReference type="SUPFAM" id="SSF52047">
    <property type="entry name" value="RNI-like"/>
    <property type="match status" value="1"/>
</dbReference>
<reference evidence="2" key="1">
    <citation type="submission" date="2013-11" db="EMBL/GenBank/DDBJ databases">
        <title>Genome sequence of the fusiform rust pathogen reveals effectors for host alternation and coevolution with pine.</title>
        <authorList>
            <consortium name="DOE Joint Genome Institute"/>
            <person name="Smith K."/>
            <person name="Pendleton A."/>
            <person name="Kubisiak T."/>
            <person name="Anderson C."/>
            <person name="Salamov A."/>
            <person name="Aerts A."/>
            <person name="Riley R."/>
            <person name="Clum A."/>
            <person name="Lindquist E."/>
            <person name="Ence D."/>
            <person name="Campbell M."/>
            <person name="Kronenberg Z."/>
            <person name="Feau N."/>
            <person name="Dhillon B."/>
            <person name="Hamelin R."/>
            <person name="Burleigh J."/>
            <person name="Smith J."/>
            <person name="Yandell M."/>
            <person name="Nelson C."/>
            <person name="Grigoriev I."/>
            <person name="Davis J."/>
        </authorList>
    </citation>
    <scope>NUCLEOTIDE SEQUENCE</scope>
    <source>
        <strain evidence="2">G11</strain>
    </source>
</reference>
<evidence type="ECO:0000313" key="2">
    <source>
        <dbReference type="EMBL" id="KAG0144431.1"/>
    </source>
</evidence>
<evidence type="ECO:0000313" key="3">
    <source>
        <dbReference type="Proteomes" id="UP000886653"/>
    </source>
</evidence>
<dbReference type="InterPro" id="IPR032675">
    <property type="entry name" value="LRR_dom_sf"/>
</dbReference>
<dbReference type="OrthoDB" id="2502018at2759"/>
<comment type="caution">
    <text evidence="2">The sequence shown here is derived from an EMBL/GenBank/DDBJ whole genome shotgun (WGS) entry which is preliminary data.</text>
</comment>
<gene>
    <name evidence="2" type="ORF">CROQUDRAFT_672352</name>
</gene>
<dbReference type="AlphaFoldDB" id="A0A9P6NCZ2"/>
<keyword evidence="3" id="KW-1185">Reference proteome</keyword>
<proteinExistence type="predicted"/>
<sequence>MPTPTKSKSKCQTNQINHNKLSIQNDIIKRSSSLSNQNKKIQPNLTSIPNEIKQKIIYWLNEINENDEWNEDDEIIEEDLKKDEKVSSKILSSWINEDEDKEGSINKKDQKKENYLSLKSVCLVNSTFYELCRPYLWKKLDLEGFTIAKLEEISKEVIPKHSEYIRSIWWRVTFPELNEFEEMFEEEEEKIHLEWGTEKRSKLLFNILNQCKRLIEIDIDLHPLIPNLNSSTHKFIEPISKLTNLTILSLTAPDDNLPFTEEFLIRILKDLNLLESFTCSRISSSSPNILSLNDQSTNFQSPLGLHLSNLPNLKHLDLTNADCIDLSWCKLNWRNSIEKLTLEDCNRISLKVLKEILKLFHNSLKILELDNVPFYEDHQFNVNTMNLLVNDLNDLKNLKYNFNLPNLKHLFLSTYLSIDFLKSFSNCKNLKKLSLDEFNSLTKDELESLLKDKLIWPELDSLEITRQTGFFSEGEIESLEVYCHGIGIEFNVDDDSDDDEDDHDLDDDEEDLDFEFDEDGIYDDHGTDDESDDDGSF</sequence>
<dbReference type="Gene3D" id="3.80.10.10">
    <property type="entry name" value="Ribonuclease Inhibitor"/>
    <property type="match status" value="1"/>
</dbReference>
<dbReference type="Proteomes" id="UP000886653">
    <property type="component" value="Unassembled WGS sequence"/>
</dbReference>
<name>A0A9P6NCZ2_9BASI</name>
<accession>A0A9P6NCZ2</accession>
<evidence type="ECO:0000256" key="1">
    <source>
        <dbReference type="SAM" id="MobiDB-lite"/>
    </source>
</evidence>